<dbReference type="AlphaFoldDB" id="A0A316U9N4"/>
<dbReference type="SUPFAM" id="SSF48065">
    <property type="entry name" value="DBL homology domain (DH-domain)"/>
    <property type="match status" value="1"/>
</dbReference>
<dbReference type="STRING" id="1684307.A0A316U9N4"/>
<dbReference type="Pfam" id="PF00621">
    <property type="entry name" value="RhoGEF"/>
    <property type="match status" value="1"/>
</dbReference>
<sequence length="976" mass="103015">MSGFATGSSGSEGTEAGKPTPSTAGDVSALMNLESDSAENSPVKGKAGKKTNPLQDLIETETAYVAELGKIIRKVAAAWSRTNFPPPELDTMFRNIEAIYRVNRSFLKSLKEIGPSPSSPRALGDLLMRWIDDLEVPYARYCENYFAGFDNWSSVQKNTKLPELLGEISSSTNADGTPVVFSDRKRSPSEVWTLDSLFALPEIRLKYYKKLYSRLLKSTHPGRSDHKLLVGANDKLDELLEKSTKKISMGVLDHSPVTATFKIDKVRPAEPTAKPTPATSSASSTSYTAVGTASTQPGNSLAAKLGKLDFSNTSLANLDVPSTPGGAEAPLSPLMIGQQVRPPPLMTSAPSESSPGTQSETVSPVSTVGLYPADDLERTLAVDRVLDIFSMKPKKCQLRINPPTLPFKRELRRSADVVIDFVPLSTGQETTWRRGHIYLLTDLFLVCDRMTPSERSERNLGPEAMWLLFPPLAGKHLKVVDAAGPGNALLITILKKETLKVHMTSREEKETWLAAFEDCHTFASNLAPKVQIPGASGPSPLGGAPIQAGPALIKGLGLSSPEIGSPGPGALVPGSWPNLQGAQQQQQQDFRLAAPSTPAFGRAGPSQSTSPPHSAGSMEGARGLSSSSVPGLARVASPISTSDASLSSAPNGGGSSIFGRPFMGGPPMRPAPMGPPHPPSSSSSGRSMNGGPFPPAPIPKSSPHLGGPNVNGGMMMRPPLPPPGKAHSLMDGNLGPPRLNPSPMGSRSDTPLSMAGGRASPFPGPQGPRAGGPGASGSPPKALGMGGQLSAPQHREPSRHPSAPNLREQARNAANAPVARTRSASSGKSGGGYKLPSEMMRDGDLKGTPDYSPPSSPVLKPTGPTTSTVSAQMRCRLYIKQSHAQWKSLGNARLKLYHLLPADERQLVVENDRKTLVSTIILPDGVERVGKVGVAVEISDAGKHTGIIYMLQMRSEESAQGLFGELIDGSGRTIAV</sequence>
<gene>
    <name evidence="3" type="ORF">BCV69DRAFT_276951</name>
</gene>
<dbReference type="PANTHER" id="PTHR45924:SF2">
    <property type="entry name" value="FI17866P1"/>
    <property type="match status" value="1"/>
</dbReference>
<protein>
    <recommendedName>
        <fullName evidence="2">DH domain-containing protein</fullName>
    </recommendedName>
</protein>
<dbReference type="GeneID" id="37012864"/>
<dbReference type="Proteomes" id="UP000245942">
    <property type="component" value="Unassembled WGS sequence"/>
</dbReference>
<dbReference type="PANTHER" id="PTHR45924">
    <property type="entry name" value="FI17866P1"/>
    <property type="match status" value="1"/>
</dbReference>
<organism evidence="3 4">
    <name type="scientific">Pseudomicrostroma glucosiphilum</name>
    <dbReference type="NCBI Taxonomy" id="1684307"/>
    <lineage>
        <taxon>Eukaryota</taxon>
        <taxon>Fungi</taxon>
        <taxon>Dikarya</taxon>
        <taxon>Basidiomycota</taxon>
        <taxon>Ustilaginomycotina</taxon>
        <taxon>Exobasidiomycetes</taxon>
        <taxon>Microstromatales</taxon>
        <taxon>Microstromatales incertae sedis</taxon>
        <taxon>Pseudomicrostroma</taxon>
    </lineage>
</organism>
<feature type="compositionally biased region" description="Pro residues" evidence="1">
    <location>
        <begin position="667"/>
        <end position="679"/>
    </location>
</feature>
<feature type="region of interest" description="Disordered" evidence="1">
    <location>
        <begin position="1"/>
        <end position="50"/>
    </location>
</feature>
<accession>A0A316U9N4</accession>
<feature type="compositionally biased region" description="Polar residues" evidence="1">
    <location>
        <begin position="348"/>
        <end position="364"/>
    </location>
</feature>
<dbReference type="Gene3D" id="1.20.900.10">
    <property type="entry name" value="Dbl homology (DH) domain"/>
    <property type="match status" value="1"/>
</dbReference>
<evidence type="ECO:0000256" key="1">
    <source>
        <dbReference type="SAM" id="MobiDB-lite"/>
    </source>
</evidence>
<feature type="compositionally biased region" description="Low complexity" evidence="1">
    <location>
        <begin position="269"/>
        <end position="295"/>
    </location>
</feature>
<evidence type="ECO:0000313" key="4">
    <source>
        <dbReference type="Proteomes" id="UP000245942"/>
    </source>
</evidence>
<evidence type="ECO:0000313" key="3">
    <source>
        <dbReference type="EMBL" id="PWN21548.1"/>
    </source>
</evidence>
<feature type="compositionally biased region" description="Polar residues" evidence="1">
    <location>
        <begin position="638"/>
        <end position="650"/>
    </location>
</feature>
<proteinExistence type="predicted"/>
<dbReference type="OrthoDB" id="6244550at2759"/>
<evidence type="ECO:0000259" key="2">
    <source>
        <dbReference type="PROSITE" id="PS50010"/>
    </source>
</evidence>
<keyword evidence="4" id="KW-1185">Reference proteome</keyword>
<feature type="region of interest" description="Disordered" evidence="1">
    <location>
        <begin position="337"/>
        <end position="364"/>
    </location>
</feature>
<dbReference type="InterPro" id="IPR035899">
    <property type="entry name" value="DBL_dom_sf"/>
</dbReference>
<dbReference type="RefSeq" id="XP_025348708.1">
    <property type="nucleotide sequence ID" value="XM_025491130.1"/>
</dbReference>
<feature type="region of interest" description="Disordered" evidence="1">
    <location>
        <begin position="557"/>
        <end position="867"/>
    </location>
</feature>
<feature type="region of interest" description="Disordered" evidence="1">
    <location>
        <begin position="263"/>
        <end position="298"/>
    </location>
</feature>
<dbReference type="GO" id="GO:0005085">
    <property type="term" value="F:guanyl-nucleotide exchange factor activity"/>
    <property type="evidence" value="ECO:0007669"/>
    <property type="project" value="InterPro"/>
</dbReference>
<dbReference type="InterPro" id="IPR000219">
    <property type="entry name" value="DH_dom"/>
</dbReference>
<name>A0A316U9N4_9BASI</name>
<reference evidence="3 4" key="1">
    <citation type="journal article" date="2018" name="Mol. Biol. Evol.">
        <title>Broad Genomic Sampling Reveals a Smut Pathogenic Ancestry of the Fungal Clade Ustilaginomycotina.</title>
        <authorList>
            <person name="Kijpornyongpan T."/>
            <person name="Mondo S.J."/>
            <person name="Barry K."/>
            <person name="Sandor L."/>
            <person name="Lee J."/>
            <person name="Lipzen A."/>
            <person name="Pangilinan J."/>
            <person name="LaButti K."/>
            <person name="Hainaut M."/>
            <person name="Henrissat B."/>
            <person name="Grigoriev I.V."/>
            <person name="Spatafora J.W."/>
            <person name="Aime M.C."/>
        </authorList>
    </citation>
    <scope>NUCLEOTIDE SEQUENCE [LARGE SCALE GENOMIC DNA]</scope>
    <source>
        <strain evidence="3 4">MCA 4718</strain>
    </source>
</reference>
<dbReference type="SMART" id="SM00325">
    <property type="entry name" value="RhoGEF"/>
    <property type="match status" value="1"/>
</dbReference>
<feature type="compositionally biased region" description="Low complexity" evidence="1">
    <location>
        <begin position="1"/>
        <end position="17"/>
    </location>
</feature>
<feature type="compositionally biased region" description="Low complexity" evidence="1">
    <location>
        <begin position="680"/>
        <end position="691"/>
    </location>
</feature>
<dbReference type="GO" id="GO:0031267">
    <property type="term" value="F:small GTPase binding"/>
    <property type="evidence" value="ECO:0007669"/>
    <property type="project" value="TreeGrafter"/>
</dbReference>
<dbReference type="PROSITE" id="PS50010">
    <property type="entry name" value="DH_2"/>
    <property type="match status" value="1"/>
</dbReference>
<dbReference type="EMBL" id="KZ819325">
    <property type="protein sequence ID" value="PWN21548.1"/>
    <property type="molecule type" value="Genomic_DNA"/>
</dbReference>
<feature type="domain" description="DH" evidence="2">
    <location>
        <begin position="49"/>
        <end position="246"/>
    </location>
</feature>